<dbReference type="OrthoDB" id="1134981at2"/>
<accession>A0A4Y8AV56</accession>
<comment type="caution">
    <text evidence="1">The sequence shown here is derived from an EMBL/GenBank/DDBJ whole genome shotgun (WGS) entry which is preliminary data.</text>
</comment>
<protein>
    <submittedName>
        <fullName evidence="1">Uncharacterized protein</fullName>
    </submittedName>
</protein>
<evidence type="ECO:0000313" key="2">
    <source>
        <dbReference type="Proteomes" id="UP000298517"/>
    </source>
</evidence>
<dbReference type="AlphaFoldDB" id="A0A4Y8AV56"/>
<keyword evidence="2" id="KW-1185">Reference proteome</keyword>
<proteinExistence type="predicted"/>
<dbReference type="PROSITE" id="PS51257">
    <property type="entry name" value="PROKAR_LIPOPROTEIN"/>
    <property type="match status" value="1"/>
</dbReference>
<dbReference type="EMBL" id="SNQI01000001">
    <property type="protein sequence ID" value="TEW76433.1"/>
    <property type="molecule type" value="Genomic_DNA"/>
</dbReference>
<organism evidence="1 2">
    <name type="scientific">Gramella jeungdoensis</name>
    <dbReference type="NCBI Taxonomy" id="708091"/>
    <lineage>
        <taxon>Bacteria</taxon>
        <taxon>Pseudomonadati</taxon>
        <taxon>Bacteroidota</taxon>
        <taxon>Flavobacteriia</taxon>
        <taxon>Flavobacteriales</taxon>
        <taxon>Flavobacteriaceae</taxon>
        <taxon>Christiangramia</taxon>
    </lineage>
</organism>
<dbReference type="RefSeq" id="WP_134246447.1">
    <property type="nucleotide sequence ID" value="NZ_SNQI01000001.1"/>
</dbReference>
<name>A0A4Y8AV56_9FLAO</name>
<dbReference type="Proteomes" id="UP000298517">
    <property type="component" value="Unassembled WGS sequence"/>
</dbReference>
<sequence>MKTFKFLLLLIFVTSISCKEEKPKQKTNINSKVAVKHYICLNKCENSGSDAQGVCPTCNTPYTHNVAFHNDDLLKNGPLKVPINTPTSNQNNAITPPAPAAAQNAAGVYHYTCTNGCVGGAGSMVDCKSCGTPLEHNQAYHNN</sequence>
<gene>
    <name evidence="1" type="ORF">E2488_00860</name>
</gene>
<reference evidence="1 2" key="1">
    <citation type="journal article" date="2011" name="J. Microbiol.">
        <title>Gramella jeungdoensis sp. nov., isolated from a solar saltern in Korea.</title>
        <authorList>
            <person name="Joung Y."/>
            <person name="Kim H."/>
            <person name="Jang T."/>
            <person name="Ahn T.S."/>
            <person name="Joh K."/>
        </authorList>
    </citation>
    <scope>NUCLEOTIDE SEQUENCE [LARGE SCALE GENOMIC DNA]</scope>
    <source>
        <strain evidence="1 2">KCTC 23123</strain>
    </source>
</reference>
<evidence type="ECO:0000313" key="1">
    <source>
        <dbReference type="EMBL" id="TEW76433.1"/>
    </source>
</evidence>